<dbReference type="PANTHER" id="PTHR13872">
    <property type="entry name" value="DOLICHYL-DIPHOSPHOOLIGOSACCHARIDE--PROTEIN GLYCOSYLTRANSFERASE SUBUNIT"/>
    <property type="match status" value="1"/>
</dbReference>
<dbReference type="STRING" id="572546.Arcpr_1194"/>
<dbReference type="InterPro" id="IPR054479">
    <property type="entry name" value="AglB-like_core"/>
</dbReference>
<evidence type="ECO:0000313" key="22">
    <source>
        <dbReference type="Proteomes" id="UP000001901"/>
    </source>
</evidence>
<keyword evidence="22" id="KW-1185">Reference proteome</keyword>
<feature type="transmembrane region" description="Helical" evidence="18">
    <location>
        <begin position="307"/>
        <end position="326"/>
    </location>
</feature>
<keyword evidence="14" id="KW-0464">Manganese</keyword>
<evidence type="ECO:0000256" key="17">
    <source>
        <dbReference type="SAM" id="Coils"/>
    </source>
</evidence>
<protein>
    <recommendedName>
        <fullName evidence="6">dolichyl-phosphooligosaccharide-protein glycotransferase</fullName>
        <ecNumber evidence="6">2.4.99.21</ecNumber>
    </recommendedName>
    <alternativeName>
        <fullName evidence="15">Oligosaccharyl transferase</fullName>
    </alternativeName>
</protein>
<dbReference type="Pfam" id="PF22627">
    <property type="entry name" value="AglB_core-like"/>
    <property type="match status" value="1"/>
</dbReference>
<feature type="transmembrane region" description="Helical" evidence="18">
    <location>
        <begin position="221"/>
        <end position="243"/>
    </location>
</feature>
<keyword evidence="10" id="KW-0479">Metal-binding</keyword>
<feature type="coiled-coil region" evidence="17">
    <location>
        <begin position="376"/>
        <end position="403"/>
    </location>
</feature>
<dbReference type="Gene3D" id="3.40.50.12610">
    <property type="match status" value="1"/>
</dbReference>
<feature type="transmembrane region" description="Helical" evidence="18">
    <location>
        <begin position="175"/>
        <end position="201"/>
    </location>
</feature>
<evidence type="ECO:0000256" key="12">
    <source>
        <dbReference type="ARBA" id="ARBA00022989"/>
    </source>
</evidence>
<comment type="subcellular location">
    <subcellularLocation>
        <location evidence="3">Cell membrane</location>
        <topology evidence="3">Multi-pass membrane protein</topology>
    </subcellularLocation>
</comment>
<dbReference type="PaxDb" id="572546-Arcpr_1194"/>
<keyword evidence="12 18" id="KW-1133">Transmembrane helix</keyword>
<evidence type="ECO:0000256" key="3">
    <source>
        <dbReference type="ARBA" id="ARBA00004651"/>
    </source>
</evidence>
<gene>
    <name evidence="21" type="ordered locus">Arcpr_1194</name>
</gene>
<dbReference type="GO" id="GO:0005886">
    <property type="term" value="C:plasma membrane"/>
    <property type="evidence" value="ECO:0007669"/>
    <property type="project" value="UniProtKB-SubCell"/>
</dbReference>
<dbReference type="EC" id="2.4.99.21" evidence="6"/>
<keyword evidence="17" id="KW-0175">Coiled coil</keyword>
<evidence type="ECO:0000256" key="1">
    <source>
        <dbReference type="ARBA" id="ARBA00001936"/>
    </source>
</evidence>
<feature type="domain" description="Oligosaccharyl transferase STT3 N-terminal" evidence="19">
    <location>
        <begin position="23"/>
        <end position="366"/>
    </location>
</feature>
<comment type="pathway">
    <text evidence="4">Protein modification; protein glycosylation.</text>
</comment>
<feature type="transmembrane region" description="Helical" evidence="18">
    <location>
        <begin position="147"/>
        <end position="163"/>
    </location>
</feature>
<evidence type="ECO:0000256" key="13">
    <source>
        <dbReference type="ARBA" id="ARBA00023136"/>
    </source>
</evidence>
<sequence>MRKNIYLPIVLAVSFLVRFQNFDKVFSSVILPAGYDPYYHLRLAEVIVKSGYRPDFDYYLNYPYGLKIGWLPLFDYTLALPGMLFGFRSTEIFAMVFPVVLGVLSTLLVYLISRRLLNNEYFATLSALIFAVTPAVVYVSVLGFCDHHIWNVFLLLCSIYFLLRDDWLSLLSGVFITLLAFSWVGAPIYAALIALAALIHFNDKKILITAICIGVASVSFILKPFLGLAFLMITAFLVVGYFVKKFEDNKKNITIYYVLTCTILVVILYFLPIKELWFVRSGIDYLFGRNIYLPTIVEAQPFKFREIITILGLFVFFLAMPSLLIFRNKFVLTLFISTLFLAILQIRFTEVLSVPISLYASHTLCILLDKMGYPVFNGETKAMDELKDRRKKHNRKSKRKSKRDTKRDDEITLGYKIYTLGFICFILLPSFVAAIRPFDMNESWKDALIWINKNTEKTSYYSQPDKGKPEYSILSWWDYGNWIVYVAKRPVVCNNFQAGAIDAAKFFTAQSEEEALKIVKKRGVKYIVTDDEMQLGNETFGGKFQTIMRIAGMNPDSLGLNKTLEVYNNSMFYKLHIENAVSLEHFKLLKDFGKVKVFIVQ</sequence>
<keyword evidence="11" id="KW-0460">Magnesium</keyword>
<feature type="transmembrane region" description="Helical" evidence="18">
    <location>
        <begin position="255"/>
        <end position="273"/>
    </location>
</feature>
<dbReference type="AlphaFoldDB" id="D2RDQ2"/>
<dbReference type="OrthoDB" id="82393at2157"/>
<dbReference type="HOGENOM" id="CLU_008803_0_0_2"/>
<dbReference type="eggNOG" id="arCOG02043">
    <property type="taxonomic scope" value="Archaea"/>
</dbReference>
<evidence type="ECO:0000256" key="7">
    <source>
        <dbReference type="ARBA" id="ARBA00022676"/>
    </source>
</evidence>
<dbReference type="Proteomes" id="UP000001901">
    <property type="component" value="Chromosome"/>
</dbReference>
<proteinExistence type="inferred from homology"/>
<accession>D2RDQ2</accession>
<comment type="cofactor">
    <cofactor evidence="1">
        <name>Mn(2+)</name>
        <dbReference type="ChEBI" id="CHEBI:29035"/>
    </cofactor>
</comment>
<evidence type="ECO:0000256" key="15">
    <source>
        <dbReference type="ARBA" id="ARBA00030679"/>
    </source>
</evidence>
<dbReference type="InterPro" id="IPR048307">
    <property type="entry name" value="STT3_N"/>
</dbReference>
<feature type="transmembrane region" description="Helical" evidence="18">
    <location>
        <begin position="417"/>
        <end position="435"/>
    </location>
</feature>
<organism evidence="21 22">
    <name type="scientific">Archaeoglobus profundus (strain DSM 5631 / JCM 9629 / NBRC 100127 / Av18)</name>
    <dbReference type="NCBI Taxonomy" id="572546"/>
    <lineage>
        <taxon>Archaea</taxon>
        <taxon>Methanobacteriati</taxon>
        <taxon>Methanobacteriota</taxon>
        <taxon>Archaeoglobi</taxon>
        <taxon>Archaeoglobales</taxon>
        <taxon>Archaeoglobaceae</taxon>
        <taxon>Archaeoglobus</taxon>
    </lineage>
</organism>
<dbReference type="CAZy" id="GT66">
    <property type="family name" value="Glycosyltransferase Family 66"/>
</dbReference>
<keyword evidence="7" id="KW-0328">Glycosyltransferase</keyword>
<evidence type="ECO:0000256" key="6">
    <source>
        <dbReference type="ARBA" id="ARBA00012602"/>
    </source>
</evidence>
<name>D2RDQ2_ARCPA</name>
<dbReference type="UniPathway" id="UPA00378"/>
<comment type="similarity">
    <text evidence="5">Belongs to the STT3 family.</text>
</comment>
<evidence type="ECO:0000259" key="20">
    <source>
        <dbReference type="Pfam" id="PF22627"/>
    </source>
</evidence>
<dbReference type="InterPro" id="IPR003674">
    <property type="entry name" value="Oligo_trans_STT3"/>
</dbReference>
<dbReference type="KEGG" id="apo:Arcpr_1194"/>
<dbReference type="GeneID" id="8739876"/>
<reference evidence="21 22" key="1">
    <citation type="journal article" date="2010" name="Stand. Genomic Sci.">
        <title>Complete genome sequence of Archaeoglobus profundus type strain (AV18).</title>
        <authorList>
            <person name="von Jan M."/>
            <person name="Lapidus A."/>
            <person name="Del Rio T.G."/>
            <person name="Copeland A."/>
            <person name="Tice H."/>
            <person name="Cheng J.F."/>
            <person name="Lucas S."/>
            <person name="Chen F."/>
            <person name="Nolan M."/>
            <person name="Goodwin L."/>
            <person name="Han C."/>
            <person name="Pitluck S."/>
            <person name="Liolios K."/>
            <person name="Ivanova N."/>
            <person name="Mavromatis K."/>
            <person name="Ovchinnikova G."/>
            <person name="Chertkov O."/>
            <person name="Pati A."/>
            <person name="Chen A."/>
            <person name="Palaniappan K."/>
            <person name="Land M."/>
            <person name="Hauser L."/>
            <person name="Chang Y.J."/>
            <person name="Jeffries C.D."/>
            <person name="Saunders E."/>
            <person name="Brettin T."/>
            <person name="Detter J.C."/>
            <person name="Chain P."/>
            <person name="Eichinger K."/>
            <person name="Huber H."/>
            <person name="Spring S."/>
            <person name="Rohde M."/>
            <person name="Goker M."/>
            <person name="Wirth R."/>
            <person name="Woyke T."/>
            <person name="Bristow J."/>
            <person name="Eisen J.A."/>
            <person name="Markowitz V."/>
            <person name="Hugenholtz P."/>
            <person name="Kyrpides N.C."/>
            <person name="Klenk H.P."/>
        </authorList>
    </citation>
    <scope>NUCLEOTIDE SEQUENCE [LARGE SCALE GENOMIC DNA]</scope>
    <source>
        <strain evidence="22">DSM 5631 / JCM 9629 / NBRC 100127 / Av18</strain>
    </source>
</reference>
<evidence type="ECO:0000256" key="16">
    <source>
        <dbReference type="ARBA" id="ARBA00034066"/>
    </source>
</evidence>
<dbReference type="GO" id="GO:0004576">
    <property type="term" value="F:oligosaccharyl transferase activity"/>
    <property type="evidence" value="ECO:0007669"/>
    <property type="project" value="InterPro"/>
</dbReference>
<comment type="cofactor">
    <cofactor evidence="2">
        <name>Mg(2+)</name>
        <dbReference type="ChEBI" id="CHEBI:18420"/>
    </cofactor>
</comment>
<evidence type="ECO:0000256" key="14">
    <source>
        <dbReference type="ARBA" id="ARBA00023211"/>
    </source>
</evidence>
<dbReference type="RefSeq" id="WP_012940582.1">
    <property type="nucleotide sequence ID" value="NC_013741.1"/>
</dbReference>
<evidence type="ECO:0000259" key="19">
    <source>
        <dbReference type="Pfam" id="PF02516"/>
    </source>
</evidence>
<dbReference type="PANTHER" id="PTHR13872:SF1">
    <property type="entry name" value="DOLICHYL-DIPHOSPHOOLIGOSACCHARIDE--PROTEIN GLYCOSYLTRANSFERASE SUBUNIT STT3B"/>
    <property type="match status" value="1"/>
</dbReference>
<evidence type="ECO:0000256" key="8">
    <source>
        <dbReference type="ARBA" id="ARBA00022679"/>
    </source>
</evidence>
<dbReference type="GO" id="GO:0046872">
    <property type="term" value="F:metal ion binding"/>
    <property type="evidence" value="ECO:0007669"/>
    <property type="project" value="UniProtKB-KW"/>
</dbReference>
<feature type="transmembrane region" description="Helical" evidence="18">
    <location>
        <begin position="92"/>
        <end position="112"/>
    </location>
</feature>
<evidence type="ECO:0000256" key="10">
    <source>
        <dbReference type="ARBA" id="ARBA00022723"/>
    </source>
</evidence>
<comment type="catalytic activity">
    <reaction evidence="16">
        <text>an archaeal dolichyl phosphooligosaccharide + [protein]-L-asparagine = an archaeal dolichyl phosphate + a glycoprotein with the oligosaccharide chain attached by N-beta-D-glycosyl linkage to a protein L-asparagine.</text>
        <dbReference type="EC" id="2.4.99.21"/>
    </reaction>
</comment>
<dbReference type="Pfam" id="PF02516">
    <property type="entry name" value="STT3"/>
    <property type="match status" value="1"/>
</dbReference>
<evidence type="ECO:0000256" key="2">
    <source>
        <dbReference type="ARBA" id="ARBA00001946"/>
    </source>
</evidence>
<evidence type="ECO:0000256" key="11">
    <source>
        <dbReference type="ARBA" id="ARBA00022842"/>
    </source>
</evidence>
<evidence type="ECO:0000313" key="21">
    <source>
        <dbReference type="EMBL" id="ADB58246.1"/>
    </source>
</evidence>
<evidence type="ECO:0000256" key="18">
    <source>
        <dbReference type="SAM" id="Phobius"/>
    </source>
</evidence>
<keyword evidence="9 18" id="KW-0812">Transmembrane</keyword>
<evidence type="ECO:0000256" key="9">
    <source>
        <dbReference type="ARBA" id="ARBA00022692"/>
    </source>
</evidence>
<evidence type="ECO:0000256" key="5">
    <source>
        <dbReference type="ARBA" id="ARBA00010810"/>
    </source>
</evidence>
<keyword evidence="13 18" id="KW-0472">Membrane</keyword>
<keyword evidence="8 21" id="KW-0808">Transferase</keyword>
<dbReference type="EMBL" id="CP001857">
    <property type="protein sequence ID" value="ADB58246.1"/>
    <property type="molecule type" value="Genomic_DNA"/>
</dbReference>
<feature type="transmembrane region" description="Helical" evidence="18">
    <location>
        <begin position="121"/>
        <end position="141"/>
    </location>
</feature>
<feature type="domain" description="AglB-like core" evidence="20">
    <location>
        <begin position="443"/>
        <end position="533"/>
    </location>
</feature>
<evidence type="ECO:0000256" key="4">
    <source>
        <dbReference type="ARBA" id="ARBA00004922"/>
    </source>
</evidence>